<dbReference type="Gene3D" id="1.10.8.280">
    <property type="entry name" value="ABC transporter ATPase domain-like"/>
    <property type="match status" value="1"/>
</dbReference>
<dbReference type="Proteomes" id="UP000034181">
    <property type="component" value="Unassembled WGS sequence"/>
</dbReference>
<keyword evidence="5" id="KW-0547">Nucleotide-binding</keyword>
<dbReference type="NCBIfam" id="TIGR00630">
    <property type="entry name" value="uvra"/>
    <property type="match status" value="1"/>
</dbReference>
<dbReference type="InterPro" id="IPR041552">
    <property type="entry name" value="UvrA_DNA-bd"/>
</dbReference>
<dbReference type="PROSITE" id="PS50893">
    <property type="entry name" value="ABC_TRANSPORTER_2"/>
    <property type="match status" value="1"/>
</dbReference>
<keyword evidence="8" id="KW-0863">Zinc-finger</keyword>
<evidence type="ECO:0000313" key="19">
    <source>
        <dbReference type="Proteomes" id="UP000034181"/>
    </source>
</evidence>
<accession>A0A0G0KJH9</accession>
<dbReference type="SUPFAM" id="SSF52540">
    <property type="entry name" value="P-loop containing nucleoside triphosphate hydrolases"/>
    <property type="match status" value="2"/>
</dbReference>
<dbReference type="GO" id="GO:0005737">
    <property type="term" value="C:cytoplasm"/>
    <property type="evidence" value="ECO:0007669"/>
    <property type="project" value="UniProtKB-SubCell"/>
</dbReference>
<evidence type="ECO:0000256" key="8">
    <source>
        <dbReference type="ARBA" id="ARBA00022771"/>
    </source>
</evidence>
<dbReference type="InterPro" id="IPR041102">
    <property type="entry name" value="UvrA_inter"/>
</dbReference>
<dbReference type="PROSITE" id="PS00211">
    <property type="entry name" value="ABC_TRANSPORTER_1"/>
    <property type="match status" value="2"/>
</dbReference>
<evidence type="ECO:0000256" key="2">
    <source>
        <dbReference type="ARBA" id="ARBA00022490"/>
    </source>
</evidence>
<dbReference type="InterPro" id="IPR013815">
    <property type="entry name" value="ATP_grasp_subdomain_1"/>
</dbReference>
<evidence type="ECO:0000256" key="6">
    <source>
        <dbReference type="ARBA" id="ARBA00022763"/>
    </source>
</evidence>
<name>A0A0G0KJH9_9BACT</name>
<comment type="subcellular location">
    <subcellularLocation>
        <location evidence="1">Cytoplasm</location>
    </subcellularLocation>
</comment>
<dbReference type="Gene3D" id="3.40.50.300">
    <property type="entry name" value="P-loop containing nucleotide triphosphate hydrolases"/>
    <property type="match status" value="2"/>
</dbReference>
<evidence type="ECO:0000256" key="7">
    <source>
        <dbReference type="ARBA" id="ARBA00022769"/>
    </source>
</evidence>
<evidence type="ECO:0000256" key="10">
    <source>
        <dbReference type="ARBA" id="ARBA00022840"/>
    </source>
</evidence>
<evidence type="ECO:0000313" key="18">
    <source>
        <dbReference type="EMBL" id="KKQ75660.1"/>
    </source>
</evidence>
<feature type="domain" description="ABC transporter" evidence="17">
    <location>
        <begin position="624"/>
        <end position="962"/>
    </location>
</feature>
<evidence type="ECO:0000256" key="4">
    <source>
        <dbReference type="ARBA" id="ARBA00022737"/>
    </source>
</evidence>
<keyword evidence="3" id="KW-0479">Metal-binding</keyword>
<dbReference type="CDD" id="cd03270">
    <property type="entry name" value="ABC_UvrA_I"/>
    <property type="match status" value="1"/>
</dbReference>
<dbReference type="Gene3D" id="3.30.1490.20">
    <property type="entry name" value="ATP-grasp fold, A domain"/>
    <property type="match status" value="1"/>
</dbReference>
<keyword evidence="10" id="KW-0067">ATP-binding</keyword>
<evidence type="ECO:0000256" key="15">
    <source>
        <dbReference type="ARBA" id="ARBA00039316"/>
    </source>
</evidence>
<dbReference type="PANTHER" id="PTHR43152">
    <property type="entry name" value="UVRABC SYSTEM PROTEIN A"/>
    <property type="match status" value="1"/>
</dbReference>
<dbReference type="GO" id="GO:0008270">
    <property type="term" value="F:zinc ion binding"/>
    <property type="evidence" value="ECO:0007669"/>
    <property type="project" value="UniProtKB-KW"/>
</dbReference>
<evidence type="ECO:0000256" key="3">
    <source>
        <dbReference type="ARBA" id="ARBA00022723"/>
    </source>
</evidence>
<evidence type="ECO:0000256" key="11">
    <source>
        <dbReference type="ARBA" id="ARBA00022881"/>
    </source>
</evidence>
<protein>
    <recommendedName>
        <fullName evidence="15">UvrABC system protein A</fullName>
    </recommendedName>
    <alternativeName>
        <fullName evidence="16">Excinuclease ABC subunit A</fullName>
    </alternativeName>
</protein>
<evidence type="ECO:0000256" key="16">
    <source>
        <dbReference type="ARBA" id="ARBA00042156"/>
    </source>
</evidence>
<sequence>MQEYIKVRGARQHNLKNIDIDIPKNKLVVFTGVSGSGKSSLAFDTIYAEGQRRYVESLGTYARQFLGVMQKPDVDLIEGLSPAISIDQKTTSHNPRSTVGTVTEIYDYLRLLFARVGHPHCPICGREISSQSAEQIVEGILKIVDQNLKTDKVMRFLILAPMVRDRKGEFSSLFDNLKAKGFKRARVDGIVHDLDEELVLIKTNKHSIEAVIDRISLTTKDQTLKSRLNDSVEQALNLSDGSVIIAKILDSGFDLPDYPKKFEDHLFSETFACPVDNISLPEIEPRNFSFNSPHGACETCLGLGKVLKVNQNAIISPTLSILEGGVLPFSTIFEHDTWFSRLLLQVCEEHNIDPHKPINQLTNNSINLILNGTGEQVYKVKGTNRFGKQTTIWEVFPGIVGELEKRHKQTESDYIKWGIEKYMLETPCEACLGSRLKKQALGVTIEGKNIAQICDYSITNLLNWVKNLHTNKIISAREIEIGKLVIKEIITRLTFLVDVGLDYLTISRSAGTLAGGEAQRIRLASQIGSGLTGVLYVLDEPTIGLHPRDNKRLIETLKKLRDLGNTVVVVEHDREVMQSADYIFDFGPTAGKNGGVVIAKGSIQELLKDKDSLTAKYLSGKRKIEFKRLTPNGETKKLKLVGASEHNLKNTDLEIPLGKFVAVTGVSGSGKSTLIVDTLYHALAKQINPDHRQAGGKYEKLEGSEKLDKVVLIDQSPIGRTPRSNPATYTKVFDLIRQVYANTRQAKALGFKLGRFSFNVKGGRCEACEGGGQVKIEMQFMPDIWVDCELCHGKRYNSQTLEVTYKGKTIADVLAMTVSEAKEFFHIFPQISAKFETLENVGLDYMELGQSATTLSGGEAQRIKLSSELSKRATGNTLYILDEPTTGLHFSDLERLVGVLKILVERGNTVVVIEHNLDVIKNADWIIDLGPEGGDGGGKIVAEGSPDMIIKAKDSYTGHFLNKAL</sequence>
<evidence type="ECO:0000256" key="12">
    <source>
        <dbReference type="ARBA" id="ARBA00023125"/>
    </source>
</evidence>
<dbReference type="GO" id="GO:0005524">
    <property type="term" value="F:ATP binding"/>
    <property type="evidence" value="ECO:0007669"/>
    <property type="project" value="UniProtKB-KW"/>
</dbReference>
<dbReference type="AlphaFoldDB" id="A0A0G0KJH9"/>
<gene>
    <name evidence="18" type="ORF">US96_C0007G0008</name>
</gene>
<evidence type="ECO:0000256" key="13">
    <source>
        <dbReference type="ARBA" id="ARBA00023204"/>
    </source>
</evidence>
<evidence type="ECO:0000256" key="1">
    <source>
        <dbReference type="ARBA" id="ARBA00004496"/>
    </source>
</evidence>
<comment type="caution">
    <text evidence="18">The sequence shown here is derived from an EMBL/GenBank/DDBJ whole genome shotgun (WGS) entry which is preliminary data.</text>
</comment>
<dbReference type="EMBL" id="LBUZ01000007">
    <property type="protein sequence ID" value="KKQ75660.1"/>
    <property type="molecule type" value="Genomic_DNA"/>
</dbReference>
<organism evidence="18 19">
    <name type="scientific">Candidatus Woesebacteria bacterium GW2011_GWB1_38_5b</name>
    <dbReference type="NCBI Taxonomy" id="1618569"/>
    <lineage>
        <taxon>Bacteria</taxon>
        <taxon>Candidatus Woeseibacteriota</taxon>
    </lineage>
</organism>
<keyword evidence="13" id="KW-0234">DNA repair</keyword>
<dbReference type="PANTHER" id="PTHR43152:SF3">
    <property type="entry name" value="UVRABC SYSTEM PROTEIN A"/>
    <property type="match status" value="1"/>
</dbReference>
<dbReference type="GO" id="GO:0016887">
    <property type="term" value="F:ATP hydrolysis activity"/>
    <property type="evidence" value="ECO:0007669"/>
    <property type="project" value="InterPro"/>
</dbReference>
<evidence type="ECO:0000259" key="17">
    <source>
        <dbReference type="PROSITE" id="PS50893"/>
    </source>
</evidence>
<dbReference type="GO" id="GO:0006289">
    <property type="term" value="P:nucleotide-excision repair"/>
    <property type="evidence" value="ECO:0007669"/>
    <property type="project" value="InterPro"/>
</dbReference>
<evidence type="ECO:0000256" key="5">
    <source>
        <dbReference type="ARBA" id="ARBA00022741"/>
    </source>
</evidence>
<keyword evidence="6" id="KW-0227">DNA damage</keyword>
<dbReference type="InterPro" id="IPR004602">
    <property type="entry name" value="UvrA"/>
</dbReference>
<reference evidence="18 19" key="1">
    <citation type="journal article" date="2015" name="Nature">
        <title>rRNA introns, odd ribosomes, and small enigmatic genomes across a large radiation of phyla.</title>
        <authorList>
            <person name="Brown C.T."/>
            <person name="Hug L.A."/>
            <person name="Thomas B.C."/>
            <person name="Sharon I."/>
            <person name="Castelle C.J."/>
            <person name="Singh A."/>
            <person name="Wilkins M.J."/>
            <person name="Williams K.H."/>
            <person name="Banfield J.F."/>
        </authorList>
    </citation>
    <scope>NUCLEOTIDE SEQUENCE [LARGE SCALE GENOMIC DNA]</scope>
</reference>
<keyword evidence="2" id="KW-0963">Cytoplasm</keyword>
<dbReference type="GO" id="GO:0003677">
    <property type="term" value="F:DNA binding"/>
    <property type="evidence" value="ECO:0007669"/>
    <property type="project" value="UniProtKB-KW"/>
</dbReference>
<dbReference type="InterPro" id="IPR017871">
    <property type="entry name" value="ABC_transporter-like_CS"/>
</dbReference>
<dbReference type="InterPro" id="IPR027417">
    <property type="entry name" value="P-loop_NTPase"/>
</dbReference>
<keyword evidence="4" id="KW-0677">Repeat</keyword>
<proteinExistence type="inferred from homology"/>
<keyword evidence="11" id="KW-0267">Excision nuclease</keyword>
<dbReference type="GO" id="GO:0004518">
    <property type="term" value="F:nuclease activity"/>
    <property type="evidence" value="ECO:0007669"/>
    <property type="project" value="UniProtKB-KW"/>
</dbReference>
<comment type="similarity">
    <text evidence="14">Belongs to the ABC transporter superfamily. UvrA family.</text>
</comment>
<dbReference type="CDD" id="cd03271">
    <property type="entry name" value="ABC_UvrA_II"/>
    <property type="match status" value="1"/>
</dbReference>
<dbReference type="Gene3D" id="1.20.1580.10">
    <property type="entry name" value="ABC transporter ATPase like domain"/>
    <property type="match status" value="2"/>
</dbReference>
<evidence type="ECO:0000256" key="9">
    <source>
        <dbReference type="ARBA" id="ARBA00022833"/>
    </source>
</evidence>
<evidence type="ECO:0000256" key="14">
    <source>
        <dbReference type="ARBA" id="ARBA00038000"/>
    </source>
</evidence>
<dbReference type="Pfam" id="PF17760">
    <property type="entry name" value="UvrA_inter"/>
    <property type="match status" value="1"/>
</dbReference>
<dbReference type="PATRIC" id="fig|1618569.3.peg.210"/>
<dbReference type="Pfam" id="PF17755">
    <property type="entry name" value="UvrA_DNA-bind"/>
    <property type="match status" value="1"/>
</dbReference>
<keyword evidence="7" id="KW-0228">DNA excision</keyword>
<keyword evidence="12" id="KW-0238">DNA-binding</keyword>
<keyword evidence="9" id="KW-0862">Zinc</keyword>
<dbReference type="GO" id="GO:0009380">
    <property type="term" value="C:excinuclease repair complex"/>
    <property type="evidence" value="ECO:0007669"/>
    <property type="project" value="InterPro"/>
</dbReference>
<dbReference type="NCBIfam" id="NF001503">
    <property type="entry name" value="PRK00349.1"/>
    <property type="match status" value="1"/>
</dbReference>
<dbReference type="InterPro" id="IPR003439">
    <property type="entry name" value="ABC_transporter-like_ATP-bd"/>
</dbReference>